<accession>A5WET0</accession>
<sequence length="227" mass="25663">MTAKIRENIKRLQVQAGAKTDGLWGLNSQKALIDSGKRLGYEPGKLAKHFRPLKQSQVNGFDSILEACNQYGGNAINPLYFAYMLATTWHETAKTMRPIEEYGKGRGRPYGSRIDVHGGKYSDLLPIYYGRGYIQLTWLSNYVLMRKLLGVDFVNKPELALDPKHAADIMIVGMLEGHFTGKSLSRYIRYGSFEQFKNARRVINGTDKDTLIAGYAIQFLDCLMLIK</sequence>
<gene>
    <name evidence="1" type="ordered locus">PsycPRwf_1223</name>
</gene>
<proteinExistence type="predicted"/>
<evidence type="ECO:0008006" key="2">
    <source>
        <dbReference type="Google" id="ProtNLM"/>
    </source>
</evidence>
<dbReference type="STRING" id="349106.PsycPRwf_1223"/>
<dbReference type="InterPro" id="IPR023346">
    <property type="entry name" value="Lysozyme-like_dom_sf"/>
</dbReference>
<organism evidence="1">
    <name type="scientific">Psychrobacter sp. (strain PRwf-1)</name>
    <dbReference type="NCBI Taxonomy" id="349106"/>
    <lineage>
        <taxon>Bacteria</taxon>
        <taxon>Pseudomonadati</taxon>
        <taxon>Pseudomonadota</taxon>
        <taxon>Gammaproteobacteria</taxon>
        <taxon>Moraxellales</taxon>
        <taxon>Moraxellaceae</taxon>
        <taxon>Psychrobacter</taxon>
    </lineage>
</organism>
<dbReference type="AlphaFoldDB" id="A5WET0"/>
<dbReference type="EMBL" id="CP000713">
    <property type="protein sequence ID" value="ABQ94171.1"/>
    <property type="molecule type" value="Genomic_DNA"/>
</dbReference>
<name>A5WET0_PSYWF</name>
<dbReference type="eggNOG" id="COG3179">
    <property type="taxonomic scope" value="Bacteria"/>
</dbReference>
<dbReference type="HOGENOM" id="CLU_077648_0_1_6"/>
<evidence type="ECO:0000313" key="1">
    <source>
        <dbReference type="EMBL" id="ABQ94171.1"/>
    </source>
</evidence>
<protein>
    <recommendedName>
        <fullName evidence="2">Glycoside hydrolase family 19 catalytic domain-containing protein</fullName>
    </recommendedName>
</protein>
<dbReference type="Gene3D" id="1.10.530.10">
    <property type="match status" value="1"/>
</dbReference>
<dbReference type="KEGG" id="prw:PsycPRwf_1223"/>
<dbReference type="SUPFAM" id="SSF53955">
    <property type="entry name" value="Lysozyme-like"/>
    <property type="match status" value="1"/>
</dbReference>
<reference evidence="1" key="1">
    <citation type="submission" date="2007-05" db="EMBL/GenBank/DDBJ databases">
        <title>Complete sequence of chromosome of Psychrobacter sp. PRwf-1.</title>
        <authorList>
            <consortium name="US DOE Joint Genome Institute"/>
            <person name="Copeland A."/>
            <person name="Lucas S."/>
            <person name="Lapidus A."/>
            <person name="Barry K."/>
            <person name="Detter J.C."/>
            <person name="Glavina del Rio T."/>
            <person name="Hammon N."/>
            <person name="Israni S."/>
            <person name="Dalin E."/>
            <person name="Tice H."/>
            <person name="Pitluck S."/>
            <person name="Chain P."/>
            <person name="Malfatti S."/>
            <person name="Shin M."/>
            <person name="Vergez L."/>
            <person name="Schmutz J."/>
            <person name="Larimer F."/>
            <person name="Land M."/>
            <person name="Hauser L."/>
            <person name="Kyrpides N."/>
            <person name="Kim E."/>
            <person name="Tiedje J."/>
            <person name="Richardson P."/>
        </authorList>
    </citation>
    <scope>NUCLEOTIDE SEQUENCE [LARGE SCALE GENOMIC DNA]</scope>
    <source>
        <strain evidence="1">PRwf-1</strain>
    </source>
</reference>